<dbReference type="Proteomes" id="UP000181897">
    <property type="component" value="Chromosome"/>
</dbReference>
<accession>A0A1J0WCN5</accession>
<dbReference type="InterPro" id="IPR011990">
    <property type="entry name" value="TPR-like_helical_dom_sf"/>
</dbReference>
<reference evidence="2 3" key="1">
    <citation type="submission" date="2016-11" db="EMBL/GenBank/DDBJ databases">
        <title>Complete genome sequence of Sulfitobacter sp. AM1-D1, a toxic bacteria associated with marine dinoflagellate Alexandrium minutum in East China Sea.</title>
        <authorList>
            <person name="Yang Q."/>
            <person name="Zhang X."/>
            <person name="Tian X."/>
        </authorList>
    </citation>
    <scope>NUCLEOTIDE SEQUENCE [LARGE SCALE GENOMIC DNA]</scope>
    <source>
        <strain evidence="2 3">AM1-D1</strain>
    </source>
</reference>
<name>A0A1J0WCN5_9RHOB</name>
<organism evidence="2 3">
    <name type="scientific">Sulfitobacter alexandrii</name>
    <dbReference type="NCBI Taxonomy" id="1917485"/>
    <lineage>
        <taxon>Bacteria</taxon>
        <taxon>Pseudomonadati</taxon>
        <taxon>Pseudomonadota</taxon>
        <taxon>Alphaproteobacteria</taxon>
        <taxon>Rhodobacterales</taxon>
        <taxon>Roseobacteraceae</taxon>
        <taxon>Sulfitobacter</taxon>
    </lineage>
</organism>
<proteinExistence type="predicted"/>
<dbReference type="PANTHER" id="PTHR43628:SF1">
    <property type="entry name" value="CHITIN SYNTHASE REGULATORY FACTOR 2-RELATED"/>
    <property type="match status" value="1"/>
</dbReference>
<evidence type="ECO:0008006" key="4">
    <source>
        <dbReference type="Google" id="ProtNLM"/>
    </source>
</evidence>
<dbReference type="Pfam" id="PF08238">
    <property type="entry name" value="Sel1"/>
    <property type="match status" value="7"/>
</dbReference>
<dbReference type="SMART" id="SM00671">
    <property type="entry name" value="SEL1"/>
    <property type="match status" value="7"/>
</dbReference>
<dbReference type="EMBL" id="CP018076">
    <property type="protein sequence ID" value="APE42087.1"/>
    <property type="molecule type" value="Genomic_DNA"/>
</dbReference>
<dbReference type="STRING" id="1917485.BOO69_00680"/>
<evidence type="ECO:0000313" key="2">
    <source>
        <dbReference type="EMBL" id="APE42087.1"/>
    </source>
</evidence>
<keyword evidence="1" id="KW-0732">Signal</keyword>
<evidence type="ECO:0000256" key="1">
    <source>
        <dbReference type="SAM" id="SignalP"/>
    </source>
</evidence>
<dbReference type="PANTHER" id="PTHR43628">
    <property type="entry name" value="ACTIVATOR OF C KINASE PROTEIN 1-RELATED"/>
    <property type="match status" value="1"/>
</dbReference>
<dbReference type="SUPFAM" id="SSF81901">
    <property type="entry name" value="HCP-like"/>
    <property type="match status" value="3"/>
</dbReference>
<dbReference type="RefSeq" id="WP_071969386.1">
    <property type="nucleotide sequence ID" value="NZ_CP018076.1"/>
</dbReference>
<evidence type="ECO:0000313" key="3">
    <source>
        <dbReference type="Proteomes" id="UP000181897"/>
    </source>
</evidence>
<protein>
    <recommendedName>
        <fullName evidence="4">Sel1 repeat family protein</fullName>
    </recommendedName>
</protein>
<dbReference type="Gene3D" id="1.25.40.10">
    <property type="entry name" value="Tetratricopeptide repeat domain"/>
    <property type="match status" value="3"/>
</dbReference>
<feature type="chain" id="PRO_5012836979" description="Sel1 repeat family protein" evidence="1">
    <location>
        <begin position="25"/>
        <end position="395"/>
    </location>
</feature>
<dbReference type="KEGG" id="suam:BOO69_00680"/>
<feature type="signal peptide" evidence="1">
    <location>
        <begin position="1"/>
        <end position="24"/>
    </location>
</feature>
<keyword evidence="3" id="KW-1185">Reference proteome</keyword>
<dbReference type="AlphaFoldDB" id="A0A1J0WCN5"/>
<sequence>MVRRVSALPALAALLMLAAVSVSGQTSDAPATTDIEARAEQGQAEAQFALGQRHHTGDGVMQDYAEAAHWFELAAAQGHPDAANLLARYRFEGLGVEQDRAEALRLFEAAAETGDPDHVFDLARALEASGADMERVATLYQQAADAGNADAAVSLGVLYQEGIGVEQNFARARELYEQPADQGNARALNNLGLLYVRGDGVPQDYARAAEYFSAAVDLGLSTAMTNLGVLYENGFGVELDEERARALYRAGGRKEDVGSGDNAGLIYDSRLKPLDSTDEALQALKQSAEAGDPVALFQLGWVLLQQPDAPFQAQFQAAALFRVSAEAGYGPAMANLGSLYFQGRGVPQDFVLGHMWILRAGHAGTPDTPALAEGYLDKMTPGQITEAQSLAKSGP</sequence>
<dbReference type="InterPro" id="IPR006597">
    <property type="entry name" value="Sel1-like"/>
</dbReference>
<dbReference type="OrthoDB" id="8235393at2"/>
<gene>
    <name evidence="2" type="ORF">BOO69_00680</name>
</gene>
<dbReference type="InterPro" id="IPR052945">
    <property type="entry name" value="Mitotic_Regulator"/>
</dbReference>